<dbReference type="Proteomes" id="UP000186406">
    <property type="component" value="Unassembled WGS sequence"/>
</dbReference>
<dbReference type="EMBL" id="FRXO01000002">
    <property type="protein sequence ID" value="SHO63412.1"/>
    <property type="molecule type" value="Genomic_DNA"/>
</dbReference>
<dbReference type="AlphaFoldDB" id="A0A1M7ZEZ5"/>
<feature type="domain" description="HTH luxR-type" evidence="4">
    <location>
        <begin position="217"/>
        <end position="282"/>
    </location>
</feature>
<dbReference type="PANTHER" id="PTHR44688:SF16">
    <property type="entry name" value="DNA-BINDING TRANSCRIPTIONAL ACTIVATOR DEVR_DOSR"/>
    <property type="match status" value="1"/>
</dbReference>
<dbReference type="PANTHER" id="PTHR44688">
    <property type="entry name" value="DNA-BINDING TRANSCRIPTIONAL ACTIVATOR DEVR_DOSR"/>
    <property type="match status" value="1"/>
</dbReference>
<gene>
    <name evidence="5" type="ORF">SAMN02745172_01375</name>
</gene>
<evidence type="ECO:0000313" key="6">
    <source>
        <dbReference type="Proteomes" id="UP000186406"/>
    </source>
</evidence>
<dbReference type="PROSITE" id="PS50043">
    <property type="entry name" value="HTH_LUXR_2"/>
    <property type="match status" value="1"/>
</dbReference>
<dbReference type="InterPro" id="IPR036388">
    <property type="entry name" value="WH-like_DNA-bd_sf"/>
</dbReference>
<dbReference type="STRING" id="1123029.SAMN02745172_01375"/>
<protein>
    <submittedName>
        <fullName evidence="5">Regulatory protein, luxR family</fullName>
    </submittedName>
</protein>
<evidence type="ECO:0000256" key="1">
    <source>
        <dbReference type="ARBA" id="ARBA00023015"/>
    </source>
</evidence>
<dbReference type="PRINTS" id="PR00038">
    <property type="entry name" value="HTHLUXR"/>
</dbReference>
<keyword evidence="6" id="KW-1185">Reference proteome</keyword>
<dbReference type="Pfam" id="PF00196">
    <property type="entry name" value="GerE"/>
    <property type="match status" value="1"/>
</dbReference>
<evidence type="ECO:0000259" key="4">
    <source>
        <dbReference type="PROSITE" id="PS50043"/>
    </source>
</evidence>
<accession>A0A1M7ZEZ5</accession>
<dbReference type="SMART" id="SM00421">
    <property type="entry name" value="HTH_LUXR"/>
    <property type="match status" value="1"/>
</dbReference>
<dbReference type="GO" id="GO:0003677">
    <property type="term" value="F:DNA binding"/>
    <property type="evidence" value="ECO:0007669"/>
    <property type="project" value="UniProtKB-KW"/>
</dbReference>
<dbReference type="GO" id="GO:0006355">
    <property type="term" value="P:regulation of DNA-templated transcription"/>
    <property type="evidence" value="ECO:0007669"/>
    <property type="project" value="InterPro"/>
</dbReference>
<dbReference type="PROSITE" id="PS00622">
    <property type="entry name" value="HTH_LUXR_1"/>
    <property type="match status" value="1"/>
</dbReference>
<dbReference type="InterPro" id="IPR000792">
    <property type="entry name" value="Tscrpt_reg_LuxR_C"/>
</dbReference>
<dbReference type="RefSeq" id="WP_210215401.1">
    <property type="nucleotide sequence ID" value="NZ_FRXO01000002.1"/>
</dbReference>
<proteinExistence type="predicted"/>
<organism evidence="5 6">
    <name type="scientific">Pseudoxanthobacter soli DSM 19599</name>
    <dbReference type="NCBI Taxonomy" id="1123029"/>
    <lineage>
        <taxon>Bacteria</taxon>
        <taxon>Pseudomonadati</taxon>
        <taxon>Pseudomonadota</taxon>
        <taxon>Alphaproteobacteria</taxon>
        <taxon>Hyphomicrobiales</taxon>
        <taxon>Segnochrobactraceae</taxon>
        <taxon>Pseudoxanthobacter</taxon>
    </lineage>
</organism>
<dbReference type="CDD" id="cd06170">
    <property type="entry name" value="LuxR_C_like"/>
    <property type="match status" value="1"/>
</dbReference>
<dbReference type="InterPro" id="IPR016032">
    <property type="entry name" value="Sig_transdc_resp-reg_C-effctor"/>
</dbReference>
<evidence type="ECO:0000313" key="5">
    <source>
        <dbReference type="EMBL" id="SHO63412.1"/>
    </source>
</evidence>
<dbReference type="SUPFAM" id="SSF46894">
    <property type="entry name" value="C-terminal effector domain of the bipartite response regulators"/>
    <property type="match status" value="1"/>
</dbReference>
<keyword evidence="2" id="KW-0238">DNA-binding</keyword>
<sequence>MFPLETARSVSAPLEVRSTGTVLADWNRATGEALETLQTPAFPRALQTALKTVIAYDISMVFAYSGREKPICLDHNMEAERAATVIEDYIRGPYLLDPFYAAAVGTERPGVIRLKTLAPDLFYNSEYFKRHYVRTDIRDEVGFLVRPSPGAALVVSVTRPIDRPAFSARDMQIFQAVEPVVRRLAEFHWRDVAARFGPSPGPAGGGLKDGPIGVALDQMADGRLTRREIEITALVLRGHSNASIADLLKISAGTVKIHRRNIYQKLDISNQADLFSRFIGHLAQIG</sequence>
<evidence type="ECO:0000256" key="3">
    <source>
        <dbReference type="ARBA" id="ARBA00023163"/>
    </source>
</evidence>
<reference evidence="5 6" key="1">
    <citation type="submission" date="2016-12" db="EMBL/GenBank/DDBJ databases">
        <authorList>
            <person name="Song W.-J."/>
            <person name="Kurnit D.M."/>
        </authorList>
    </citation>
    <scope>NUCLEOTIDE SEQUENCE [LARGE SCALE GENOMIC DNA]</scope>
    <source>
        <strain evidence="5 6">DSM 19599</strain>
    </source>
</reference>
<evidence type="ECO:0000256" key="2">
    <source>
        <dbReference type="ARBA" id="ARBA00023125"/>
    </source>
</evidence>
<keyword evidence="1" id="KW-0805">Transcription regulation</keyword>
<keyword evidence="3" id="KW-0804">Transcription</keyword>
<name>A0A1M7ZEZ5_9HYPH</name>
<dbReference type="Gene3D" id="1.10.10.10">
    <property type="entry name" value="Winged helix-like DNA-binding domain superfamily/Winged helix DNA-binding domain"/>
    <property type="match status" value="1"/>
</dbReference>